<organism evidence="5 6">
    <name type="scientific">Tessaracoccus flavus</name>
    <dbReference type="NCBI Taxonomy" id="1610493"/>
    <lineage>
        <taxon>Bacteria</taxon>
        <taxon>Bacillati</taxon>
        <taxon>Actinomycetota</taxon>
        <taxon>Actinomycetes</taxon>
        <taxon>Propionibacteriales</taxon>
        <taxon>Propionibacteriaceae</taxon>
        <taxon>Tessaracoccus</taxon>
    </lineage>
</organism>
<dbReference type="InterPro" id="IPR022657">
    <property type="entry name" value="De-COase2_CS"/>
</dbReference>
<dbReference type="Pfam" id="PF02784">
    <property type="entry name" value="Orn_Arg_deC_N"/>
    <property type="match status" value="1"/>
</dbReference>
<dbReference type="GO" id="GO:0009089">
    <property type="term" value="P:lysine biosynthetic process via diaminopimelate"/>
    <property type="evidence" value="ECO:0007669"/>
    <property type="project" value="TreeGrafter"/>
</dbReference>
<dbReference type="PANTHER" id="PTHR43727">
    <property type="entry name" value="DIAMINOPIMELATE DECARBOXYLASE"/>
    <property type="match status" value="1"/>
</dbReference>
<dbReference type="PRINTS" id="PR01179">
    <property type="entry name" value="ODADCRBXLASE"/>
</dbReference>
<evidence type="ECO:0000313" key="5">
    <source>
        <dbReference type="EMBL" id="AQP43931.1"/>
    </source>
</evidence>
<dbReference type="Gene3D" id="3.20.20.10">
    <property type="entry name" value="Alanine racemase"/>
    <property type="match status" value="1"/>
</dbReference>
<dbReference type="PANTHER" id="PTHR43727:SF2">
    <property type="entry name" value="GROUP IV DECARBOXYLASE"/>
    <property type="match status" value="1"/>
</dbReference>
<evidence type="ECO:0000313" key="6">
    <source>
        <dbReference type="Proteomes" id="UP000188324"/>
    </source>
</evidence>
<evidence type="ECO:0000256" key="4">
    <source>
        <dbReference type="PIRSR" id="PIRSR600183-50"/>
    </source>
</evidence>
<name>A0A1Q2CCV7_9ACTN</name>
<keyword evidence="2" id="KW-0210">Decarboxylase</keyword>
<dbReference type="InterPro" id="IPR029066">
    <property type="entry name" value="PLP-binding_barrel"/>
</dbReference>
<reference evidence="5 6" key="1">
    <citation type="journal article" date="2016" name="Int. J. Syst. Evol. Microbiol.">
        <title>Tessaracoccus flavus sp. nov., isolated from the drainage system of a lindane-producing factory.</title>
        <authorList>
            <person name="Kumari R."/>
            <person name="Singh P."/>
            <person name="Schumann P."/>
            <person name="Lal R."/>
        </authorList>
    </citation>
    <scope>NUCLEOTIDE SEQUENCE [LARGE SCALE GENOMIC DNA]</scope>
    <source>
        <strain evidence="5 6">RP1T</strain>
    </source>
</reference>
<dbReference type="OrthoDB" id="3275594at2"/>
<dbReference type="InterPro" id="IPR022653">
    <property type="entry name" value="De-COase2_pyr-phos_BS"/>
</dbReference>
<keyword evidence="2" id="KW-0456">Lyase</keyword>
<dbReference type="EMBL" id="CP019605">
    <property type="protein sequence ID" value="AQP43931.1"/>
    <property type="molecule type" value="Genomic_DNA"/>
</dbReference>
<dbReference type="Proteomes" id="UP000188324">
    <property type="component" value="Chromosome"/>
</dbReference>
<dbReference type="PROSITE" id="PS00879">
    <property type="entry name" value="ODR_DC_2_2"/>
    <property type="match status" value="1"/>
</dbReference>
<dbReference type="KEGG" id="tfl:RPIT_03125"/>
<dbReference type="STRING" id="1610493.RPIT_03125"/>
<feature type="modified residue" description="N6-(pyridoxal phosphate)lysine" evidence="4">
    <location>
        <position position="73"/>
    </location>
</feature>
<evidence type="ECO:0000256" key="3">
    <source>
        <dbReference type="ARBA" id="ARBA00022898"/>
    </source>
</evidence>
<dbReference type="SUPFAM" id="SSF50621">
    <property type="entry name" value="Alanine racemase C-terminal domain-like"/>
    <property type="match status" value="1"/>
</dbReference>
<dbReference type="AlphaFoldDB" id="A0A1Q2CCV7"/>
<protein>
    <submittedName>
        <fullName evidence="5">Diaminopimelate decarboxylase</fullName>
    </submittedName>
</protein>
<dbReference type="SUPFAM" id="SSF51419">
    <property type="entry name" value="PLP-binding barrel"/>
    <property type="match status" value="1"/>
</dbReference>
<dbReference type="InterPro" id="IPR009006">
    <property type="entry name" value="Ala_racemase/Decarboxylase_C"/>
</dbReference>
<feature type="active site" description="Proton donor" evidence="4">
    <location>
        <position position="387"/>
    </location>
</feature>
<keyword evidence="6" id="KW-1185">Reference proteome</keyword>
<dbReference type="Gene3D" id="2.40.37.10">
    <property type="entry name" value="Lyase, Ornithine Decarboxylase, Chain A, domain 1"/>
    <property type="match status" value="1"/>
</dbReference>
<dbReference type="InterPro" id="IPR000183">
    <property type="entry name" value="Orn/DAP/Arg_de-COase"/>
</dbReference>
<keyword evidence="3 4" id="KW-0663">Pyridoxal phosphate</keyword>
<dbReference type="RefSeq" id="WP_077340540.1">
    <property type="nucleotide sequence ID" value="NZ_CP019605.1"/>
</dbReference>
<proteinExistence type="predicted"/>
<dbReference type="InterPro" id="IPR022644">
    <property type="entry name" value="De-COase2_N"/>
</dbReference>
<dbReference type="PROSITE" id="PS00878">
    <property type="entry name" value="ODR_DC_2_1"/>
    <property type="match status" value="1"/>
</dbReference>
<dbReference type="GO" id="GO:0008836">
    <property type="term" value="F:diaminopimelate decarboxylase activity"/>
    <property type="evidence" value="ECO:0007669"/>
    <property type="project" value="TreeGrafter"/>
</dbReference>
<evidence type="ECO:0000256" key="2">
    <source>
        <dbReference type="ARBA" id="ARBA00022793"/>
    </source>
</evidence>
<gene>
    <name evidence="5" type="ORF">RPIT_03125</name>
</gene>
<sequence>MNTAVHGAPPLTGRREPWMDELLGDPETVTGLLDQFGSPVNVLDPSPLGRNAAELVAAGRESGVETRVFFARKANKTHALVKRAIEDGHGVDVASHAELRQVLDLGMPPARIIVSAAVKTDQLLALAADSGATISVDHVSELRRIERLASPGRLVAVAPRLAPDPASGVPPTRFGELRDTWIAALSEVQPGVSVTGLHVHLHGYAVADRATAIAESVRMADELRSLGHAPTFLDLGGGVPMSYLTDETQWREFWDVLGAGGEPESITWRDHRLGTVYPYYQAPTRGEWLRELLSARPESGDTCAGLLRRAGLALHLEPGRSLADGCGVTLARVAFIKRRSDGVPLIGLEMNRTQCRSTSDDFMVDPVLVRTNAPGEPLDGFLVGAYCIEDEVILRRRMHFPHGVAAGDVIALINTGGYLMHILESASHQLPLAKNVVWPSLELDGIDR</sequence>
<comment type="cofactor">
    <cofactor evidence="1 4">
        <name>pyridoxal 5'-phosphate</name>
        <dbReference type="ChEBI" id="CHEBI:597326"/>
    </cofactor>
</comment>
<accession>A0A1Q2CCV7</accession>
<evidence type="ECO:0000256" key="1">
    <source>
        <dbReference type="ARBA" id="ARBA00001933"/>
    </source>
</evidence>